<proteinExistence type="predicted"/>
<reference evidence="1 2" key="1">
    <citation type="submission" date="2023-07" db="EMBL/GenBank/DDBJ databases">
        <title>Genomic Encyclopedia of Type Strains, Phase IV (KMG-IV): sequencing the most valuable type-strain genomes for metagenomic binning, comparative biology and taxonomic classification.</title>
        <authorList>
            <person name="Goeker M."/>
        </authorList>
    </citation>
    <scope>NUCLEOTIDE SEQUENCE [LARGE SCALE GENOMIC DNA]</scope>
    <source>
        <strain evidence="1 2">DSM 9768</strain>
    </source>
</reference>
<keyword evidence="2" id="KW-1185">Reference proteome</keyword>
<dbReference type="Proteomes" id="UP001230005">
    <property type="component" value="Unassembled WGS sequence"/>
</dbReference>
<dbReference type="EMBL" id="JAUSUG010000007">
    <property type="protein sequence ID" value="MDQ0254782.1"/>
    <property type="molecule type" value="Genomic_DNA"/>
</dbReference>
<dbReference type="RefSeq" id="WP_307325203.1">
    <property type="nucleotide sequence ID" value="NZ_JAUSUG010000007.1"/>
</dbReference>
<accession>A0ABT9ZU61</accession>
<evidence type="ECO:0000313" key="2">
    <source>
        <dbReference type="Proteomes" id="UP001230005"/>
    </source>
</evidence>
<organism evidence="1 2">
    <name type="scientific">Evansella vedderi</name>
    <dbReference type="NCBI Taxonomy" id="38282"/>
    <lineage>
        <taxon>Bacteria</taxon>
        <taxon>Bacillati</taxon>
        <taxon>Bacillota</taxon>
        <taxon>Bacilli</taxon>
        <taxon>Bacillales</taxon>
        <taxon>Bacillaceae</taxon>
        <taxon>Evansella</taxon>
    </lineage>
</organism>
<name>A0ABT9ZU61_9BACI</name>
<protein>
    <submittedName>
        <fullName evidence="1">Uncharacterized protein</fullName>
    </submittedName>
</protein>
<gene>
    <name evidence="1" type="ORF">J2S74_002161</name>
</gene>
<sequence>MTMKIKVGEININSQSDHAGVFIGANDVPGCESHTKNTMGNGSFSGTNVSFNNINIVKD</sequence>
<evidence type="ECO:0000313" key="1">
    <source>
        <dbReference type="EMBL" id="MDQ0254782.1"/>
    </source>
</evidence>
<comment type="caution">
    <text evidence="1">The sequence shown here is derived from an EMBL/GenBank/DDBJ whole genome shotgun (WGS) entry which is preliminary data.</text>
</comment>